<dbReference type="Proteomes" id="UP000315454">
    <property type="component" value="Unassembled WGS sequence"/>
</dbReference>
<dbReference type="PROSITE" id="PS00018">
    <property type="entry name" value="EF_HAND_1"/>
    <property type="match status" value="2"/>
</dbReference>
<evidence type="ECO:0000256" key="2">
    <source>
        <dbReference type="ARBA" id="ARBA00004496"/>
    </source>
</evidence>
<dbReference type="Pfam" id="PF13202">
    <property type="entry name" value="EF-hand_5"/>
    <property type="match status" value="2"/>
</dbReference>
<dbReference type="InterPro" id="IPR018225">
    <property type="entry name" value="Transaldolase_AS"/>
</dbReference>
<dbReference type="SUPFAM" id="SSF47473">
    <property type="entry name" value="EF-hand"/>
    <property type="match status" value="1"/>
</dbReference>
<evidence type="ECO:0000256" key="12">
    <source>
        <dbReference type="RuleBase" id="RU004155"/>
    </source>
</evidence>
<dbReference type="SUPFAM" id="SSF51569">
    <property type="entry name" value="Aldolase"/>
    <property type="match status" value="1"/>
</dbReference>
<dbReference type="CDD" id="cd00957">
    <property type="entry name" value="Transaldolase_TalAB"/>
    <property type="match status" value="1"/>
</dbReference>
<evidence type="ECO:0000313" key="15">
    <source>
        <dbReference type="Proteomes" id="UP000315454"/>
    </source>
</evidence>
<dbReference type="EC" id="2.2.1.2" evidence="5 11"/>
<dbReference type="PROSITE" id="PS01054">
    <property type="entry name" value="TRANSALDOLASE_1"/>
    <property type="match status" value="1"/>
</dbReference>
<evidence type="ECO:0000256" key="3">
    <source>
        <dbReference type="ARBA" id="ARBA00004857"/>
    </source>
</evidence>
<evidence type="ECO:0000256" key="6">
    <source>
        <dbReference type="ARBA" id="ARBA00022490"/>
    </source>
</evidence>
<dbReference type="PROSITE" id="PS50222">
    <property type="entry name" value="EF_HAND_2"/>
    <property type="match status" value="1"/>
</dbReference>
<proteinExistence type="inferred from homology"/>
<feature type="active site" description="Schiff-base intermediate with substrate" evidence="11">
    <location>
        <position position="128"/>
    </location>
</feature>
<gene>
    <name evidence="11" type="primary">tal</name>
    <name evidence="14" type="ORF">ERJ68_05770</name>
</gene>
<evidence type="ECO:0000256" key="7">
    <source>
        <dbReference type="ARBA" id="ARBA00022679"/>
    </source>
</evidence>
<feature type="domain" description="EF-hand" evidence="13">
    <location>
        <begin position="322"/>
        <end position="357"/>
    </location>
</feature>
<dbReference type="PANTHER" id="PTHR10683:SF18">
    <property type="entry name" value="TRANSALDOLASE"/>
    <property type="match status" value="1"/>
</dbReference>
<dbReference type="Gene3D" id="1.10.238.10">
    <property type="entry name" value="EF-hand"/>
    <property type="match status" value="1"/>
</dbReference>
<evidence type="ECO:0000256" key="1">
    <source>
        <dbReference type="ARBA" id="ARBA00003518"/>
    </source>
</evidence>
<dbReference type="InterPro" id="IPR011992">
    <property type="entry name" value="EF-hand-dom_pair"/>
</dbReference>
<dbReference type="GO" id="GO:0005737">
    <property type="term" value="C:cytoplasm"/>
    <property type="evidence" value="ECO:0007669"/>
    <property type="project" value="UniProtKB-SubCell"/>
</dbReference>
<dbReference type="InterPro" id="IPR018247">
    <property type="entry name" value="EF_Hand_1_Ca_BS"/>
</dbReference>
<accession>A0A524RT69</accession>
<dbReference type="InterPro" id="IPR001585">
    <property type="entry name" value="TAL/FSA"/>
</dbReference>
<comment type="similarity">
    <text evidence="4 11 12">Belongs to the transaldolase family. Type 1 subfamily.</text>
</comment>
<evidence type="ECO:0000256" key="11">
    <source>
        <dbReference type="HAMAP-Rule" id="MF_00492"/>
    </source>
</evidence>
<dbReference type="NCBIfam" id="NF008965">
    <property type="entry name" value="PRK12309.1"/>
    <property type="match status" value="1"/>
</dbReference>
<comment type="function">
    <text evidence="1 11 12">Transaldolase is important for the balance of metabolites in the pentose-phosphate pathway.</text>
</comment>
<dbReference type="GO" id="GO:0006098">
    <property type="term" value="P:pentose-phosphate shunt"/>
    <property type="evidence" value="ECO:0007669"/>
    <property type="project" value="UniProtKB-UniRule"/>
</dbReference>
<dbReference type="HAMAP" id="MF_00492">
    <property type="entry name" value="Transaldolase_1"/>
    <property type="match status" value="1"/>
</dbReference>
<dbReference type="Pfam" id="PF00923">
    <property type="entry name" value="TAL_FSA"/>
    <property type="match status" value="1"/>
</dbReference>
<evidence type="ECO:0000256" key="8">
    <source>
        <dbReference type="ARBA" id="ARBA00023126"/>
    </source>
</evidence>
<dbReference type="GO" id="GO:0005509">
    <property type="term" value="F:calcium ion binding"/>
    <property type="evidence" value="ECO:0007669"/>
    <property type="project" value="InterPro"/>
</dbReference>
<evidence type="ECO:0000256" key="10">
    <source>
        <dbReference type="ARBA" id="ARBA00048810"/>
    </source>
</evidence>
<keyword evidence="9 11" id="KW-0704">Schiff base</keyword>
<keyword evidence="8 11" id="KW-0570">Pentose shunt</keyword>
<dbReference type="UniPathway" id="UPA00115">
    <property type="reaction ID" value="UER00414"/>
</dbReference>
<keyword evidence="6 11" id="KW-0963">Cytoplasm</keyword>
<evidence type="ECO:0000256" key="9">
    <source>
        <dbReference type="ARBA" id="ARBA00023270"/>
    </source>
</evidence>
<organism evidence="14 15">
    <name type="scientific">Aphanocapsa feldmannii 277cI</name>
    <dbReference type="NCBI Taxonomy" id="2507554"/>
    <lineage>
        <taxon>Bacteria</taxon>
        <taxon>Bacillati</taxon>
        <taxon>Cyanobacteriota</taxon>
        <taxon>Cyanophyceae</taxon>
        <taxon>Oscillatoriophycideae</taxon>
        <taxon>Chroococcales</taxon>
        <taxon>Microcystaceae</taxon>
        <taxon>Aphanocapsa</taxon>
    </lineage>
</organism>
<sequence>MASLLDQLAAMTTVVADTGDLEAIARFTPRDATTNPSLILSAAQIDEVLRSSRQVMGNDCPAEAVIAEAIDELSVCFGKEILKLVPGRVSTEVDARLSYDTAATLEKARKLIGLYAQSGIGRERVLIKIASTWEGIKAAEILEREGIHCNLTLLFGYGQAIACAEAGVTLISPFVGRILDWFKKETGRQNYPGAEDPGVLSVSKIYRYYKQFGYDTEVMGASFRNLDEIIELAGCDLLTIAPKLLDQLRGSEGMLERRLDPTLRDESLEQLHLDADSFQRMLGQDRMASEKLDEGIRGFSKAIETLEAQLAHRLAVLEGQAAFAHAANEIFLLNDLDGDGFITREEWLGADMLFDALDSDHDGRVSPEDVCRSLGAPLSVS</sequence>
<comment type="pathway">
    <text evidence="3 11 12">Carbohydrate degradation; pentose phosphate pathway; D-glyceraldehyde 3-phosphate and beta-D-fructose 6-phosphate from D-ribose 5-phosphate and D-xylulose 5-phosphate (non-oxidative stage): step 2/3.</text>
</comment>
<evidence type="ECO:0000313" key="14">
    <source>
        <dbReference type="EMBL" id="TGH21219.1"/>
    </source>
</evidence>
<dbReference type="FunFam" id="3.20.20.70:FF:000002">
    <property type="entry name" value="Transaldolase"/>
    <property type="match status" value="1"/>
</dbReference>
<dbReference type="InterPro" id="IPR002048">
    <property type="entry name" value="EF_hand_dom"/>
</dbReference>
<dbReference type="AlphaFoldDB" id="A0A524RT69"/>
<evidence type="ECO:0000256" key="5">
    <source>
        <dbReference type="ARBA" id="ARBA00013151"/>
    </source>
</evidence>
<dbReference type="GO" id="GO:0004801">
    <property type="term" value="F:transaldolase activity"/>
    <property type="evidence" value="ECO:0007669"/>
    <property type="project" value="UniProtKB-UniRule"/>
</dbReference>
<dbReference type="Gene3D" id="3.20.20.70">
    <property type="entry name" value="Aldolase class I"/>
    <property type="match status" value="1"/>
</dbReference>
<name>A0A524RT69_9CHRO</name>
<dbReference type="InterPro" id="IPR004730">
    <property type="entry name" value="Transaldolase_1"/>
</dbReference>
<dbReference type="GO" id="GO:0005975">
    <property type="term" value="P:carbohydrate metabolic process"/>
    <property type="evidence" value="ECO:0007669"/>
    <property type="project" value="InterPro"/>
</dbReference>
<evidence type="ECO:0000259" key="13">
    <source>
        <dbReference type="PROSITE" id="PS50222"/>
    </source>
</evidence>
<dbReference type="PANTHER" id="PTHR10683">
    <property type="entry name" value="TRANSALDOLASE"/>
    <property type="match status" value="1"/>
</dbReference>
<dbReference type="EMBL" id="SRMN01000079">
    <property type="protein sequence ID" value="TGH21219.1"/>
    <property type="molecule type" value="Genomic_DNA"/>
</dbReference>
<evidence type="ECO:0000256" key="4">
    <source>
        <dbReference type="ARBA" id="ARBA00008012"/>
    </source>
</evidence>
<comment type="subcellular location">
    <subcellularLocation>
        <location evidence="2 11">Cytoplasm</location>
    </subcellularLocation>
</comment>
<dbReference type="NCBIfam" id="TIGR00874">
    <property type="entry name" value="talAB"/>
    <property type="match status" value="1"/>
</dbReference>
<dbReference type="InterPro" id="IPR013785">
    <property type="entry name" value="Aldolase_TIM"/>
</dbReference>
<comment type="caution">
    <text evidence="14">The sequence shown here is derived from an EMBL/GenBank/DDBJ whole genome shotgun (WGS) entry which is preliminary data.</text>
</comment>
<comment type="catalytic activity">
    <reaction evidence="10 11 12">
        <text>D-sedoheptulose 7-phosphate + D-glyceraldehyde 3-phosphate = D-erythrose 4-phosphate + beta-D-fructose 6-phosphate</text>
        <dbReference type="Rhea" id="RHEA:17053"/>
        <dbReference type="ChEBI" id="CHEBI:16897"/>
        <dbReference type="ChEBI" id="CHEBI:57483"/>
        <dbReference type="ChEBI" id="CHEBI:57634"/>
        <dbReference type="ChEBI" id="CHEBI:59776"/>
        <dbReference type="EC" id="2.2.1.2"/>
    </reaction>
</comment>
<protein>
    <recommendedName>
        <fullName evidence="5 11">Transaldolase</fullName>
        <ecNumber evidence="5 11">2.2.1.2</ecNumber>
    </recommendedName>
</protein>
<keyword evidence="7 11" id="KW-0808">Transferase</keyword>
<dbReference type="PROSITE" id="PS00958">
    <property type="entry name" value="TRANSALDOLASE_2"/>
    <property type="match status" value="1"/>
</dbReference>
<reference evidence="14 15" key="1">
    <citation type="journal article" date="2019" name="mSystems">
        <title>Life at home and on the roam: Genomic adaptions reflect the dual lifestyle of an intracellular, facultative symbiont.</title>
        <authorList>
            <person name="Burgsdorf I."/>
        </authorList>
    </citation>
    <scope>NUCLEOTIDE SEQUENCE [LARGE SCALE GENOMIC DNA]</scope>
    <source>
        <strain evidence="14">277cI</strain>
    </source>
</reference>